<evidence type="ECO:0000313" key="4">
    <source>
        <dbReference type="Proteomes" id="UP000830835"/>
    </source>
</evidence>
<comment type="caution">
    <text evidence="3">The sequence shown here is derived from an EMBL/GenBank/DDBJ whole genome shotgun (WGS) entry which is preliminary data.</text>
</comment>
<keyword evidence="4" id="KW-1185">Reference proteome</keyword>
<dbReference type="EMBL" id="JAFIRA010000084">
    <property type="protein sequence ID" value="MCJ2544587.1"/>
    <property type="molecule type" value="Genomic_DNA"/>
</dbReference>
<keyword evidence="2" id="KW-1133">Transmembrane helix</keyword>
<organism evidence="3 4">
    <name type="scientific">Thermostichus vulcanus str. 'Rupite'</name>
    <dbReference type="NCBI Taxonomy" id="2813851"/>
    <lineage>
        <taxon>Bacteria</taxon>
        <taxon>Bacillati</taxon>
        <taxon>Cyanobacteriota</taxon>
        <taxon>Cyanophyceae</taxon>
        <taxon>Thermostichales</taxon>
        <taxon>Thermostichaceae</taxon>
        <taxon>Thermostichus</taxon>
    </lineage>
</organism>
<reference evidence="3" key="1">
    <citation type="submission" date="2021-02" db="EMBL/GenBank/DDBJ databases">
        <title>The CRISPR/cas machinery reduction and long-range gene transfer in the hot spring cyanobacterium Synechococcus.</title>
        <authorList>
            <person name="Dvorak P."/>
            <person name="Jahodarova E."/>
            <person name="Hasler P."/>
            <person name="Poulickova A."/>
        </authorList>
    </citation>
    <scope>NUCLEOTIDE SEQUENCE</scope>
    <source>
        <strain evidence="3">Rupite</strain>
    </source>
</reference>
<feature type="transmembrane region" description="Helical" evidence="2">
    <location>
        <begin position="98"/>
        <end position="118"/>
    </location>
</feature>
<feature type="coiled-coil region" evidence="1">
    <location>
        <begin position="20"/>
        <end position="68"/>
    </location>
</feature>
<dbReference type="RefSeq" id="WP_244353321.1">
    <property type="nucleotide sequence ID" value="NZ_JAFIRA010000084.1"/>
</dbReference>
<dbReference type="Gene3D" id="1.20.5.170">
    <property type="match status" value="1"/>
</dbReference>
<proteinExistence type="predicted"/>
<dbReference type="SUPFAM" id="SSF57997">
    <property type="entry name" value="Tropomyosin"/>
    <property type="match status" value="1"/>
</dbReference>
<dbReference type="Proteomes" id="UP000830835">
    <property type="component" value="Unassembled WGS sequence"/>
</dbReference>
<keyword evidence="1" id="KW-0175">Coiled coil</keyword>
<keyword evidence="2" id="KW-0812">Transmembrane</keyword>
<accession>A0ABT0CFU8</accession>
<evidence type="ECO:0000256" key="2">
    <source>
        <dbReference type="SAM" id="Phobius"/>
    </source>
</evidence>
<protein>
    <submittedName>
        <fullName evidence="3">Uncharacterized protein</fullName>
    </submittedName>
</protein>
<evidence type="ECO:0000256" key="1">
    <source>
        <dbReference type="SAM" id="Coils"/>
    </source>
</evidence>
<sequence length="120" mass="13748">MSNSAEPTLLDVLNEVRLIRADVARDIAQLDQRVSQLDQRVGQLDQRVSQLDQRVGQLEHRVGQLDNQITQNDERLRQEVQRWDERFFKFAEDSANRANTLIAGTTISVIAGVILLLLRQ</sequence>
<gene>
    <name evidence="3" type="ORF">JX360_17030</name>
</gene>
<evidence type="ECO:0000313" key="3">
    <source>
        <dbReference type="EMBL" id="MCJ2544587.1"/>
    </source>
</evidence>
<name>A0ABT0CFU8_THEVL</name>
<keyword evidence="2" id="KW-0472">Membrane</keyword>